<evidence type="ECO:0000256" key="1">
    <source>
        <dbReference type="ARBA" id="ARBA00022857"/>
    </source>
</evidence>
<dbReference type="PANTHER" id="PTHR43150:SF2">
    <property type="entry name" value="HYPERKINETIC, ISOFORM M"/>
    <property type="match status" value="1"/>
</dbReference>
<organism evidence="4 5">
    <name type="scientific">Hibiscus syriacus</name>
    <name type="common">Rose of Sharon</name>
    <dbReference type="NCBI Taxonomy" id="106335"/>
    <lineage>
        <taxon>Eukaryota</taxon>
        <taxon>Viridiplantae</taxon>
        <taxon>Streptophyta</taxon>
        <taxon>Embryophyta</taxon>
        <taxon>Tracheophyta</taxon>
        <taxon>Spermatophyta</taxon>
        <taxon>Magnoliopsida</taxon>
        <taxon>eudicotyledons</taxon>
        <taxon>Gunneridae</taxon>
        <taxon>Pentapetalae</taxon>
        <taxon>rosids</taxon>
        <taxon>malvids</taxon>
        <taxon>Malvales</taxon>
        <taxon>Malvaceae</taxon>
        <taxon>Malvoideae</taxon>
        <taxon>Hibiscus</taxon>
    </lineage>
</organism>
<dbReference type="PANTHER" id="PTHR43150">
    <property type="entry name" value="HYPERKINETIC, ISOFORM M"/>
    <property type="match status" value="1"/>
</dbReference>
<comment type="caution">
    <text evidence="4">The sequence shown here is derived from an EMBL/GenBank/DDBJ whole genome shotgun (WGS) entry which is preliminary data.</text>
</comment>
<evidence type="ECO:0000313" key="5">
    <source>
        <dbReference type="Proteomes" id="UP000436088"/>
    </source>
</evidence>
<dbReference type="InterPro" id="IPR036812">
    <property type="entry name" value="NAD(P)_OxRdtase_dom_sf"/>
</dbReference>
<reference evidence="4" key="1">
    <citation type="submission" date="2019-09" db="EMBL/GenBank/DDBJ databases">
        <title>Draft genome information of white flower Hibiscus syriacus.</title>
        <authorList>
            <person name="Kim Y.-M."/>
        </authorList>
    </citation>
    <scope>NUCLEOTIDE SEQUENCE [LARGE SCALE GENOMIC DNA]</scope>
    <source>
        <strain evidence="4">YM2019G1</strain>
    </source>
</reference>
<keyword evidence="3" id="KW-0732">Signal</keyword>
<evidence type="ECO:0000313" key="4">
    <source>
        <dbReference type="EMBL" id="KAE8685592.1"/>
    </source>
</evidence>
<dbReference type="Gene3D" id="3.20.20.100">
    <property type="entry name" value="NADP-dependent oxidoreductase domain"/>
    <property type="match status" value="1"/>
</dbReference>
<dbReference type="Proteomes" id="UP000436088">
    <property type="component" value="Unassembled WGS sequence"/>
</dbReference>
<feature type="chain" id="PRO_5025397123" description="NADP-dependent oxidoreductase domain-containing protein" evidence="3">
    <location>
        <begin position="21"/>
        <end position="107"/>
    </location>
</feature>
<dbReference type="GO" id="GO:0016491">
    <property type="term" value="F:oxidoreductase activity"/>
    <property type="evidence" value="ECO:0007669"/>
    <property type="project" value="UniProtKB-KW"/>
</dbReference>
<keyword evidence="5" id="KW-1185">Reference proteome</keyword>
<keyword evidence="2" id="KW-0560">Oxidoreductase</keyword>
<keyword evidence="1" id="KW-0521">NADP</keyword>
<dbReference type="SUPFAM" id="SSF51430">
    <property type="entry name" value="NAD(P)-linked oxidoreductase"/>
    <property type="match status" value="1"/>
</dbReference>
<accession>A0A6A2Z3E8</accession>
<protein>
    <recommendedName>
        <fullName evidence="6">NADP-dependent oxidoreductase domain-containing protein</fullName>
    </recommendedName>
</protein>
<evidence type="ECO:0000256" key="2">
    <source>
        <dbReference type="ARBA" id="ARBA00023002"/>
    </source>
</evidence>
<dbReference type="InterPro" id="IPR005399">
    <property type="entry name" value="K_chnl_volt-dep_bsu_KCNAB-rel"/>
</dbReference>
<dbReference type="EMBL" id="VEPZ02001229">
    <property type="protein sequence ID" value="KAE8685592.1"/>
    <property type="molecule type" value="Genomic_DNA"/>
</dbReference>
<gene>
    <name evidence="4" type="ORF">F3Y22_tig00111095pilonHSYRG00177</name>
</gene>
<proteinExistence type="predicted"/>
<dbReference type="AlphaFoldDB" id="A0A6A2Z3E8"/>
<name>A0A6A2Z3E8_HIBSY</name>
<evidence type="ECO:0008006" key="6">
    <source>
        <dbReference type="Google" id="ProtNLM"/>
    </source>
</evidence>
<feature type="signal peptide" evidence="3">
    <location>
        <begin position="1"/>
        <end position="20"/>
    </location>
</feature>
<evidence type="ECO:0000256" key="3">
    <source>
        <dbReference type="SAM" id="SignalP"/>
    </source>
</evidence>
<sequence length="107" mass="11305">MLWAVFFLFVVACSVGAVDGFILQSFNVGGCLQVWLRLRRGIVAVEESAVAAENLASRSLVDVVLKKVNGMKPISDELGVPLAQLAIAWCAANPNVSSVITGATKES</sequence>